<organism evidence="1">
    <name type="scientific">Percolomonas cosmopolitus</name>
    <dbReference type="NCBI Taxonomy" id="63605"/>
    <lineage>
        <taxon>Eukaryota</taxon>
        <taxon>Discoba</taxon>
        <taxon>Heterolobosea</taxon>
        <taxon>Tetramitia</taxon>
        <taxon>Eutetramitia</taxon>
        <taxon>Percolomonadidae</taxon>
        <taxon>Percolomonas</taxon>
    </lineage>
</organism>
<sequence length="311" mass="33737">MFRQSSRLISRRTFSPMAARQFTAMQPRFYATDGEGRKNIAVVFSGAGFLDGTEITEATSLLISLAQKPLWRVTYFAPDGNIEEVFDHSTRMLDRNEVRNIQVETSRITRDKVLGLEALNTEAGYDAVIFPGGYGAGLVLSNYSKENRGGDPLAVDPHIKRIIETFHSNGKPMGFMCLSSILPSIVLGSKNGGPGVIVTAGDESGVANDISSWGNTVKASSVDSVVVDEDNKILSTPAYLANNVNPYDIYQGSEALISELADLFRGGKKGGEGAKASLGDLEEIFEESLGKEEWARQKAQIFRQSGDAKPE</sequence>
<evidence type="ECO:0000313" key="1">
    <source>
        <dbReference type="EMBL" id="CAD9080839.1"/>
    </source>
</evidence>
<proteinExistence type="predicted"/>
<name>A0A7S1KPW4_9EUKA</name>
<dbReference type="EMBL" id="HBGD01004913">
    <property type="protein sequence ID" value="CAD9080839.1"/>
    <property type="molecule type" value="Transcribed_RNA"/>
</dbReference>
<protein>
    <recommendedName>
        <fullName evidence="2">DJ-1/PfpI domain-containing protein</fullName>
    </recommendedName>
</protein>
<dbReference type="AlphaFoldDB" id="A0A7S1KPW4"/>
<dbReference type="SUPFAM" id="SSF52317">
    <property type="entry name" value="Class I glutamine amidotransferase-like"/>
    <property type="match status" value="1"/>
</dbReference>
<evidence type="ECO:0008006" key="2">
    <source>
        <dbReference type="Google" id="ProtNLM"/>
    </source>
</evidence>
<accession>A0A7S1KPW4</accession>
<dbReference type="PANTHER" id="PTHR10224:SF12">
    <property type="entry name" value="GLYOXALASE ELBB"/>
    <property type="match status" value="1"/>
</dbReference>
<dbReference type="Gene3D" id="3.40.50.880">
    <property type="match status" value="1"/>
</dbReference>
<gene>
    <name evidence="1" type="ORF">PCOS0759_LOCUS4079</name>
</gene>
<dbReference type="PANTHER" id="PTHR10224">
    <property type="entry name" value="ES1 PROTEIN HOMOLOG, MITOCHONDRIAL"/>
    <property type="match status" value="1"/>
</dbReference>
<dbReference type="InterPro" id="IPR029062">
    <property type="entry name" value="Class_I_gatase-like"/>
</dbReference>
<reference evidence="1" key="1">
    <citation type="submission" date="2021-01" db="EMBL/GenBank/DDBJ databases">
        <authorList>
            <person name="Corre E."/>
            <person name="Pelletier E."/>
            <person name="Niang G."/>
            <person name="Scheremetjew M."/>
            <person name="Finn R."/>
            <person name="Kale V."/>
            <person name="Holt S."/>
            <person name="Cochrane G."/>
            <person name="Meng A."/>
            <person name="Brown T."/>
            <person name="Cohen L."/>
        </authorList>
    </citation>
    <scope>NUCLEOTIDE SEQUENCE</scope>
    <source>
        <strain evidence="1">WS</strain>
    </source>
</reference>